<dbReference type="GeneID" id="25335652"/>
<dbReference type="InterPro" id="IPR050431">
    <property type="entry name" value="Adaptor_comp_med_subunit"/>
</dbReference>
<dbReference type="InterPro" id="IPR006311">
    <property type="entry name" value="TAT_signal"/>
</dbReference>
<evidence type="ECO:0000259" key="1">
    <source>
        <dbReference type="PROSITE" id="PS51072"/>
    </source>
</evidence>
<evidence type="ECO:0000313" key="2">
    <source>
        <dbReference type="EMBL" id="CDJ56303.1"/>
    </source>
</evidence>
<organism evidence="2 3">
    <name type="scientific">Eimeria maxima</name>
    <name type="common">Coccidian parasite</name>
    <dbReference type="NCBI Taxonomy" id="5804"/>
    <lineage>
        <taxon>Eukaryota</taxon>
        <taxon>Sar</taxon>
        <taxon>Alveolata</taxon>
        <taxon>Apicomplexa</taxon>
        <taxon>Conoidasida</taxon>
        <taxon>Coccidia</taxon>
        <taxon>Eucoccidiorida</taxon>
        <taxon>Eimeriorina</taxon>
        <taxon>Eimeriidae</taxon>
        <taxon>Eimeria</taxon>
    </lineage>
</organism>
<reference evidence="2" key="1">
    <citation type="submission" date="2013-10" db="EMBL/GenBank/DDBJ databases">
        <title>Genomic analysis of the causative agents of coccidiosis in chickens.</title>
        <authorList>
            <person name="Reid A.J."/>
            <person name="Blake D."/>
            <person name="Billington K."/>
            <person name="Browne H."/>
            <person name="Dunn M."/>
            <person name="Hung S."/>
            <person name="Kawahara F."/>
            <person name="Miranda-Saavedra D."/>
            <person name="Mourier T."/>
            <person name="Nagra H."/>
            <person name="Otto T.D."/>
            <person name="Rawlings N."/>
            <person name="Sanchez A."/>
            <person name="Sanders M."/>
            <person name="Subramaniam C."/>
            <person name="Tay Y."/>
            <person name="Dear P."/>
            <person name="Doerig C."/>
            <person name="Gruber A."/>
            <person name="Parkinson J."/>
            <person name="Shirley M."/>
            <person name="Wan K.L."/>
            <person name="Berriman M."/>
            <person name="Tomley F."/>
            <person name="Pain A."/>
        </authorList>
    </citation>
    <scope>NUCLEOTIDE SEQUENCE [LARGE SCALE GENOMIC DNA]</scope>
    <source>
        <strain evidence="2">Weybridge</strain>
    </source>
</reference>
<dbReference type="Pfam" id="PF00928">
    <property type="entry name" value="Adap_comp_sub"/>
    <property type="match status" value="1"/>
</dbReference>
<evidence type="ECO:0000313" key="3">
    <source>
        <dbReference type="Proteomes" id="UP000030763"/>
    </source>
</evidence>
<proteinExistence type="predicted"/>
<dbReference type="PROSITE" id="PS51072">
    <property type="entry name" value="MHD"/>
    <property type="match status" value="1"/>
</dbReference>
<protein>
    <recommendedName>
        <fullName evidence="1">MHD domain-containing protein</fullName>
    </recommendedName>
</protein>
<dbReference type="SUPFAM" id="SSF49447">
    <property type="entry name" value="Second domain of Mu2 adaptin subunit (ap50) of ap2 adaptor"/>
    <property type="match status" value="1"/>
</dbReference>
<dbReference type="InterPro" id="IPR036168">
    <property type="entry name" value="AP2_Mu_C_sf"/>
</dbReference>
<reference evidence="2" key="2">
    <citation type="submission" date="2013-10" db="EMBL/GenBank/DDBJ databases">
        <authorList>
            <person name="Aslett M."/>
        </authorList>
    </citation>
    <scope>NUCLEOTIDE SEQUENCE [LARGE SCALE GENOMIC DNA]</scope>
    <source>
        <strain evidence="2">Weybridge</strain>
    </source>
</reference>
<sequence length="172" mass="17851">MPSTASRRPVSAAAVAAAAAANSSSSGSSSAAAAAAARRRSEIFVDVIEKISVVLAGDSRLLHASLEGSILMKSYLESPPLLKLALTDQIPISANGGSNSLFVSAEVTLRVRADLPEQCCAANLSVSFCVPKGTTSAALEVLPPIHTQSGEFIASEHRVQWLLKKLQVNTKP</sequence>
<dbReference type="PROSITE" id="PS51318">
    <property type="entry name" value="TAT"/>
    <property type="match status" value="1"/>
</dbReference>
<dbReference type="VEuPathDB" id="ToxoDB:EMWEY_00016660"/>
<dbReference type="EMBL" id="HG718870">
    <property type="protein sequence ID" value="CDJ56303.1"/>
    <property type="molecule type" value="Genomic_DNA"/>
</dbReference>
<keyword evidence="3" id="KW-1185">Reference proteome</keyword>
<dbReference type="PANTHER" id="PTHR10529">
    <property type="entry name" value="AP COMPLEX SUBUNIT MU"/>
    <property type="match status" value="1"/>
</dbReference>
<dbReference type="Gene3D" id="2.60.40.1170">
    <property type="entry name" value="Mu homology domain, subdomain B"/>
    <property type="match status" value="1"/>
</dbReference>
<feature type="domain" description="MHD" evidence="1">
    <location>
        <begin position="40"/>
        <end position="172"/>
    </location>
</feature>
<dbReference type="InterPro" id="IPR028565">
    <property type="entry name" value="MHD"/>
</dbReference>
<name>U6LZM4_EIMMA</name>
<dbReference type="Proteomes" id="UP000030763">
    <property type="component" value="Unassembled WGS sequence"/>
</dbReference>
<gene>
    <name evidence="2" type="ORF">EMWEY_00016660</name>
</gene>
<dbReference type="AlphaFoldDB" id="U6LZM4"/>
<accession>U6LZM4</accession>
<dbReference type="OrthoDB" id="10259133at2759"/>
<dbReference type="RefSeq" id="XP_013332953.1">
    <property type="nucleotide sequence ID" value="XM_013477499.1"/>
</dbReference>